<keyword evidence="1" id="KW-0812">Transmembrane</keyword>
<name>Q0WVC8_ARATH</name>
<evidence type="ECO:0008006" key="3">
    <source>
        <dbReference type="Google" id="ProtNLM"/>
    </source>
</evidence>
<dbReference type="AlphaFoldDB" id="Q0WVC8"/>
<evidence type="ECO:0000313" key="2">
    <source>
        <dbReference type="EMBL" id="BAE98920.1"/>
    </source>
</evidence>
<proteinExistence type="evidence at transcript level"/>
<feature type="transmembrane region" description="Helical" evidence="1">
    <location>
        <begin position="6"/>
        <end position="23"/>
    </location>
</feature>
<evidence type="ECO:0000256" key="1">
    <source>
        <dbReference type="SAM" id="Phobius"/>
    </source>
</evidence>
<organism evidence="2">
    <name type="scientific">Arabidopsis thaliana</name>
    <name type="common">Mouse-ear cress</name>
    <dbReference type="NCBI Taxonomy" id="3702"/>
    <lineage>
        <taxon>Eukaryota</taxon>
        <taxon>Viridiplantae</taxon>
        <taxon>Streptophyta</taxon>
        <taxon>Embryophyta</taxon>
        <taxon>Tracheophyta</taxon>
        <taxon>Spermatophyta</taxon>
        <taxon>Magnoliopsida</taxon>
        <taxon>eudicotyledons</taxon>
        <taxon>Gunneridae</taxon>
        <taxon>Pentapetalae</taxon>
        <taxon>rosids</taxon>
        <taxon>malvids</taxon>
        <taxon>Brassicales</taxon>
        <taxon>Brassicaceae</taxon>
        <taxon>Camelineae</taxon>
        <taxon>Arabidopsis</taxon>
    </lineage>
</organism>
<keyword evidence="1" id="KW-1133">Transmembrane helix</keyword>
<dbReference type="EMBL" id="AK226824">
    <property type="protein sequence ID" value="BAE98920.1"/>
    <property type="molecule type" value="mRNA"/>
</dbReference>
<keyword evidence="1" id="KW-0472">Membrane</keyword>
<sequence>MRASKGTFSVLLLFLLLILILPSL</sequence>
<protein>
    <recommendedName>
        <fullName evidence="3">Transmembrane protein</fullName>
    </recommendedName>
</protein>
<reference evidence="2" key="1">
    <citation type="submission" date="2006-07" db="EMBL/GenBank/DDBJ databases">
        <title>Large-scale analysis of RIKEN Arabidopsis full-length (RAFL) cDNAs.</title>
        <authorList>
            <person name="Totoki Y."/>
            <person name="Seki M."/>
            <person name="Ishida J."/>
            <person name="Nakajima M."/>
            <person name="Enju A."/>
            <person name="Morosawa T."/>
            <person name="Kamiya A."/>
            <person name="Narusaka M."/>
            <person name="Shin-i T."/>
            <person name="Nakagawa M."/>
            <person name="Sakamoto N."/>
            <person name="Oishi K."/>
            <person name="Kohara Y."/>
            <person name="Kobayashi M."/>
            <person name="Toyoda A."/>
            <person name="Sakaki Y."/>
            <person name="Sakurai T."/>
            <person name="Iida K."/>
            <person name="Akiyama K."/>
            <person name="Satou M."/>
            <person name="Toyoda T."/>
            <person name="Konagaya A."/>
            <person name="Carninci P."/>
            <person name="Kawai J."/>
            <person name="Hayashizaki Y."/>
            <person name="Shinozaki K."/>
        </authorList>
    </citation>
    <scope>NUCLEOTIDE SEQUENCE</scope>
</reference>
<accession>Q0WVC8</accession>